<evidence type="ECO:0000313" key="1">
    <source>
        <dbReference type="EMBL" id="ERN42830.1"/>
    </source>
</evidence>
<gene>
    <name evidence="1" type="ORF">KR51_00004490</name>
</gene>
<dbReference type="EMBL" id="ASSJ01000006">
    <property type="protein sequence ID" value="ERN42830.1"/>
    <property type="molecule type" value="Genomic_DNA"/>
</dbReference>
<sequence>MYNLKSMNRICWLWNAIWTVAQIERMLPARSLGFSGDGVAEVPDTGGIDVPVRVINAPVDNFWLLILMR</sequence>
<dbReference type="Proteomes" id="UP000016960">
    <property type="component" value="Unassembled WGS sequence"/>
</dbReference>
<proteinExistence type="predicted"/>
<dbReference type="STRING" id="582515.KR51_00004490"/>
<comment type="caution">
    <text evidence="1">The sequence shown here is derived from an EMBL/GenBank/DDBJ whole genome shotgun (WGS) entry which is preliminary data.</text>
</comment>
<keyword evidence="2" id="KW-1185">Reference proteome</keyword>
<evidence type="ECO:0000313" key="2">
    <source>
        <dbReference type="Proteomes" id="UP000016960"/>
    </source>
</evidence>
<accession>U5DT17</accession>
<protein>
    <submittedName>
        <fullName evidence="1">Uncharacterized protein</fullName>
    </submittedName>
</protein>
<reference evidence="1 2" key="1">
    <citation type="submission" date="2013-05" db="EMBL/GenBank/DDBJ databases">
        <title>Draft genome sequence of Rubidibacter lacunae KORDI 51-2.</title>
        <authorList>
            <person name="Choi D.H."/>
            <person name="Noh J.H."/>
            <person name="Kwon K.-K."/>
            <person name="Lee J.-H."/>
            <person name="Ryu J.-Y."/>
        </authorList>
    </citation>
    <scope>NUCLEOTIDE SEQUENCE [LARGE SCALE GENOMIC DNA]</scope>
    <source>
        <strain evidence="1 2">KORDI 51-2</strain>
    </source>
</reference>
<dbReference type="InParanoid" id="U5DT17"/>
<name>U5DT17_9CHRO</name>
<organism evidence="1 2">
    <name type="scientific">Rubidibacter lacunae KORDI 51-2</name>
    <dbReference type="NCBI Taxonomy" id="582515"/>
    <lineage>
        <taxon>Bacteria</taxon>
        <taxon>Bacillati</taxon>
        <taxon>Cyanobacteriota</taxon>
        <taxon>Cyanophyceae</taxon>
        <taxon>Oscillatoriophycideae</taxon>
        <taxon>Chroococcales</taxon>
        <taxon>Aphanothecaceae</taxon>
        <taxon>Rubidibacter</taxon>
    </lineage>
</organism>
<dbReference type="AlphaFoldDB" id="U5DT17"/>